<dbReference type="Gene3D" id="1.10.510.10">
    <property type="entry name" value="Transferase(Phosphotransferase) domain 1"/>
    <property type="match status" value="2"/>
</dbReference>
<feature type="domain" description="Protein kinase" evidence="1">
    <location>
        <begin position="587"/>
        <end position="947"/>
    </location>
</feature>
<reference evidence="2" key="1">
    <citation type="journal article" date="2020" name="Stud. Mycol.">
        <title>101 Dothideomycetes genomes: a test case for predicting lifestyles and emergence of pathogens.</title>
        <authorList>
            <person name="Haridas S."/>
            <person name="Albert R."/>
            <person name="Binder M."/>
            <person name="Bloem J."/>
            <person name="Labutti K."/>
            <person name="Salamov A."/>
            <person name="Andreopoulos B."/>
            <person name="Baker S."/>
            <person name="Barry K."/>
            <person name="Bills G."/>
            <person name="Bluhm B."/>
            <person name="Cannon C."/>
            <person name="Castanera R."/>
            <person name="Culley D."/>
            <person name="Daum C."/>
            <person name="Ezra D."/>
            <person name="Gonzalez J."/>
            <person name="Henrissat B."/>
            <person name="Kuo A."/>
            <person name="Liang C."/>
            <person name="Lipzen A."/>
            <person name="Lutzoni F."/>
            <person name="Magnuson J."/>
            <person name="Mondo S."/>
            <person name="Nolan M."/>
            <person name="Ohm R."/>
            <person name="Pangilinan J."/>
            <person name="Park H.-J."/>
            <person name="Ramirez L."/>
            <person name="Alfaro M."/>
            <person name="Sun H."/>
            <person name="Tritt A."/>
            <person name="Yoshinaga Y."/>
            <person name="Zwiers L.-H."/>
            <person name="Turgeon B."/>
            <person name="Goodwin S."/>
            <person name="Spatafora J."/>
            <person name="Crous P."/>
            <person name="Grigoriev I."/>
        </authorList>
    </citation>
    <scope>NUCLEOTIDE SEQUENCE</scope>
    <source>
        <strain evidence="2">CBS 122368</strain>
    </source>
</reference>
<dbReference type="GO" id="GO:0004672">
    <property type="term" value="F:protein kinase activity"/>
    <property type="evidence" value="ECO:0007669"/>
    <property type="project" value="InterPro"/>
</dbReference>
<dbReference type="PROSITE" id="PS50011">
    <property type="entry name" value="PROTEIN_KINASE_DOM"/>
    <property type="match status" value="2"/>
</dbReference>
<dbReference type="PANTHER" id="PTHR37542:SF3">
    <property type="entry name" value="PRION-INHIBITION AND PROPAGATION HELO DOMAIN-CONTAINING PROTEIN"/>
    <property type="match status" value="1"/>
</dbReference>
<dbReference type="SMART" id="SM00220">
    <property type="entry name" value="S_TKc"/>
    <property type="match status" value="1"/>
</dbReference>
<dbReference type="Proteomes" id="UP000800094">
    <property type="component" value="Unassembled WGS sequence"/>
</dbReference>
<dbReference type="PANTHER" id="PTHR37542">
    <property type="entry name" value="HELO DOMAIN-CONTAINING PROTEIN-RELATED"/>
    <property type="match status" value="1"/>
</dbReference>
<protein>
    <submittedName>
        <fullName evidence="2">Kinase-like protein</fullName>
    </submittedName>
</protein>
<evidence type="ECO:0000259" key="1">
    <source>
        <dbReference type="PROSITE" id="PS50011"/>
    </source>
</evidence>
<dbReference type="Pfam" id="PF00069">
    <property type="entry name" value="Pkinase"/>
    <property type="match status" value="1"/>
</dbReference>
<accession>A0A6A6I637</accession>
<dbReference type="EMBL" id="ML987199">
    <property type="protein sequence ID" value="KAF2245821.1"/>
    <property type="molecule type" value="Genomic_DNA"/>
</dbReference>
<dbReference type="CDD" id="cd00180">
    <property type="entry name" value="PKc"/>
    <property type="match status" value="1"/>
</dbReference>
<keyword evidence="2" id="KW-0808">Transferase</keyword>
<proteinExistence type="predicted"/>
<dbReference type="InterPro" id="IPR011009">
    <property type="entry name" value="Kinase-like_dom_sf"/>
</dbReference>
<evidence type="ECO:0000313" key="3">
    <source>
        <dbReference type="Proteomes" id="UP000800094"/>
    </source>
</evidence>
<dbReference type="InterPro" id="IPR000719">
    <property type="entry name" value="Prot_kinase_dom"/>
</dbReference>
<gene>
    <name evidence="2" type="ORF">BU26DRAFT_552862</name>
</gene>
<sequence>MDSALDRVHKALGEEQRKNNIMRGYLRNPDAISAILTHEIVRGIMIEAGVQAHRIPSAVAIVREQMPLIFAVLIDMRKPQGIEDFIEGGIVDAKLPLELTAIPSNMVDRKAFYDAQWKFTPYRLTRGSHRHIRREYPLPIAKEERLTHLDGSFGMISSIRLAPELDELSPPHQKGSVLIIKRMMPASTKTGNTDDQFQNEVNCLQILRMLKSANIVELLCSFTYMDHCCLVFPLLPMNLSEFLKREERFGDFVHDLTFYHALQGLSSALDAVHNVKLSPHNHDAELHRIGYHHDIRPANILVSQHTFLLADFGLARIKDVEENSKTYFKETKGDYFAPECQGIDFTNQFVGRPIDIWALGCMIVDITTYLKCGPIGLREAIERRGVEVLPGWTNFRFYHDGDLRPAVKAHMDDLVREDTDVGESEGLLHVAKLMLEINPTARIRSADVLSHLSYITTRACFYAATKAVKEYLVHLEKEPSGGPSKLDTRFALAKLSAWGDLLGFRHEKIRSRDFDTAVRALDGSEYVMQADLRNIESQYALAQSQRPSPGATADPDPHFELEENFGKVVQRLVQRINERSQRLLESMWERQLLGAGNLESTSRYGKAFGETDPRLQRLEAMAEMKKLQSAFFNLTTLEPSYENLLIKEHYLKKEWEVDGHCFARLALSGNEEDEVLVERIPYSANWKNQSAYERIVRIGSLAKLLADEQRPPSFRTLRCRGFILSDSEGAYKFLFEFPSSDAKRALTPKTLLKLLSTSLHHGWKPELQQRIRLAQGLVNAVHTLHTVNWLHKDLRSLSVIFFPTAYEKLEDIGFSEFYLVNFRTSRPDGIIWTTDGPDPNGDSRYHHPDYFEEGCIDGSRYCKAYDIYSLGILLLEIAAWKPIRSFHERHVGESPRAFRRILLDKYAPRIAREVGPRYQEIAQRCLNGYFDNDVDEETADKGATLFYKDAVEPMLEIFVG</sequence>
<keyword evidence="2" id="KW-0418">Kinase</keyword>
<dbReference type="GeneID" id="54585502"/>
<keyword evidence="3" id="KW-1185">Reference proteome</keyword>
<evidence type="ECO:0000313" key="2">
    <source>
        <dbReference type="EMBL" id="KAF2245821.1"/>
    </source>
</evidence>
<name>A0A6A6I637_9PLEO</name>
<feature type="domain" description="Protein kinase" evidence="1">
    <location>
        <begin position="142"/>
        <end position="454"/>
    </location>
</feature>
<dbReference type="SUPFAM" id="SSF56112">
    <property type="entry name" value="Protein kinase-like (PK-like)"/>
    <property type="match status" value="2"/>
</dbReference>
<dbReference type="GO" id="GO:0005524">
    <property type="term" value="F:ATP binding"/>
    <property type="evidence" value="ECO:0007669"/>
    <property type="project" value="InterPro"/>
</dbReference>
<dbReference type="AlphaFoldDB" id="A0A6A6I637"/>
<dbReference type="RefSeq" id="XP_033680825.1">
    <property type="nucleotide sequence ID" value="XM_033832172.1"/>
</dbReference>
<dbReference type="OrthoDB" id="4062651at2759"/>
<organism evidence="2 3">
    <name type="scientific">Trematosphaeria pertusa</name>
    <dbReference type="NCBI Taxonomy" id="390896"/>
    <lineage>
        <taxon>Eukaryota</taxon>
        <taxon>Fungi</taxon>
        <taxon>Dikarya</taxon>
        <taxon>Ascomycota</taxon>
        <taxon>Pezizomycotina</taxon>
        <taxon>Dothideomycetes</taxon>
        <taxon>Pleosporomycetidae</taxon>
        <taxon>Pleosporales</taxon>
        <taxon>Massarineae</taxon>
        <taxon>Trematosphaeriaceae</taxon>
        <taxon>Trematosphaeria</taxon>
    </lineage>
</organism>